<comment type="caution">
    <text evidence="2">The sequence shown here is derived from an EMBL/GenBank/DDBJ whole genome shotgun (WGS) entry which is preliminary data.</text>
</comment>
<dbReference type="EMBL" id="JAULSU010000004">
    <property type="protein sequence ID" value="KAK0619510.1"/>
    <property type="molecule type" value="Genomic_DNA"/>
</dbReference>
<organism evidence="2 3">
    <name type="scientific">Immersiella caudata</name>
    <dbReference type="NCBI Taxonomy" id="314043"/>
    <lineage>
        <taxon>Eukaryota</taxon>
        <taxon>Fungi</taxon>
        <taxon>Dikarya</taxon>
        <taxon>Ascomycota</taxon>
        <taxon>Pezizomycotina</taxon>
        <taxon>Sordariomycetes</taxon>
        <taxon>Sordariomycetidae</taxon>
        <taxon>Sordariales</taxon>
        <taxon>Lasiosphaeriaceae</taxon>
        <taxon>Immersiella</taxon>
    </lineage>
</organism>
<sequence>MANTKATSSDNSSTEMAEHLSRSKPASKAPDSMQPYFDYYQRQWNYYRSEHGFTIFQDFKDFNSVLEQIKNGSTPFQIVAKLKDAHQAQGYAEHVYQDSIDLAARTLTMVNIGAEKDLEWDEGSLTQFLTGVFPCMPLLDCEQTAFPKIFNAWSLESAGGVKVEFTDNLADHLKLVRDGEAVLIYHHVAFLESQAKSPKPLLPPGLAKETLKTLSLLFPRSEFSGLIGSSAKRGKWLKTACSSWEAKSSAKIDPQLFRCEGLTESGRRVKKFSYWRDRLVLVKQRHDKRAPPADGSVVTQTLFSAGVQAGWSH</sequence>
<evidence type="ECO:0000313" key="2">
    <source>
        <dbReference type="EMBL" id="KAK0619510.1"/>
    </source>
</evidence>
<proteinExistence type="predicted"/>
<gene>
    <name evidence="2" type="ORF">B0T14DRAFT_603303</name>
</gene>
<dbReference type="Proteomes" id="UP001175000">
    <property type="component" value="Unassembled WGS sequence"/>
</dbReference>
<dbReference type="AlphaFoldDB" id="A0AA39WQ32"/>
<name>A0AA39WQ32_9PEZI</name>
<accession>A0AA39WQ32</accession>
<keyword evidence="3" id="KW-1185">Reference proteome</keyword>
<evidence type="ECO:0000313" key="3">
    <source>
        <dbReference type="Proteomes" id="UP001175000"/>
    </source>
</evidence>
<evidence type="ECO:0000256" key="1">
    <source>
        <dbReference type="SAM" id="MobiDB-lite"/>
    </source>
</evidence>
<feature type="compositionally biased region" description="Polar residues" evidence="1">
    <location>
        <begin position="1"/>
        <end position="15"/>
    </location>
</feature>
<reference evidence="2" key="1">
    <citation type="submission" date="2023-06" db="EMBL/GenBank/DDBJ databases">
        <title>Genome-scale phylogeny and comparative genomics of the fungal order Sordariales.</title>
        <authorList>
            <consortium name="Lawrence Berkeley National Laboratory"/>
            <person name="Hensen N."/>
            <person name="Bonometti L."/>
            <person name="Westerberg I."/>
            <person name="Brannstrom I.O."/>
            <person name="Guillou S."/>
            <person name="Cros-Aarteil S."/>
            <person name="Calhoun S."/>
            <person name="Haridas S."/>
            <person name="Kuo A."/>
            <person name="Mondo S."/>
            <person name="Pangilinan J."/>
            <person name="Riley R."/>
            <person name="Labutti K."/>
            <person name="Andreopoulos B."/>
            <person name="Lipzen A."/>
            <person name="Chen C."/>
            <person name="Yanf M."/>
            <person name="Daum C."/>
            <person name="Ng V."/>
            <person name="Clum A."/>
            <person name="Steindorff A."/>
            <person name="Ohm R."/>
            <person name="Martin F."/>
            <person name="Silar P."/>
            <person name="Natvig D."/>
            <person name="Lalanne C."/>
            <person name="Gautier V."/>
            <person name="Ament-Velasquez S.L."/>
            <person name="Kruys A."/>
            <person name="Hutchinson M.I."/>
            <person name="Powell A.J."/>
            <person name="Barry K."/>
            <person name="Miller A.N."/>
            <person name="Grigoriev I.V."/>
            <person name="Debuchy R."/>
            <person name="Gladieux P."/>
            <person name="Thoren M.H."/>
            <person name="Johannesson H."/>
        </authorList>
    </citation>
    <scope>NUCLEOTIDE SEQUENCE</scope>
    <source>
        <strain evidence="2">CBS 606.72</strain>
    </source>
</reference>
<feature type="region of interest" description="Disordered" evidence="1">
    <location>
        <begin position="1"/>
        <end position="30"/>
    </location>
</feature>
<protein>
    <submittedName>
        <fullName evidence="2">Uncharacterized protein</fullName>
    </submittedName>
</protein>